<evidence type="ECO:0000256" key="5">
    <source>
        <dbReference type="ARBA" id="ARBA00023004"/>
    </source>
</evidence>
<dbReference type="PROSITE" id="PS00198">
    <property type="entry name" value="4FE4S_FER_1"/>
    <property type="match status" value="1"/>
</dbReference>
<feature type="domain" description="4Fe-4S ferredoxin-type" evidence="7">
    <location>
        <begin position="113"/>
        <end position="144"/>
    </location>
</feature>
<accession>A0A0J8D8C6</accession>
<evidence type="ECO:0000256" key="6">
    <source>
        <dbReference type="ARBA" id="ARBA00023014"/>
    </source>
</evidence>
<organism evidence="8 9">
    <name type="scientific">Clostridium cylindrosporum DSM 605</name>
    <dbReference type="NCBI Taxonomy" id="1121307"/>
    <lineage>
        <taxon>Bacteria</taxon>
        <taxon>Bacillati</taxon>
        <taxon>Bacillota</taxon>
        <taxon>Clostridia</taxon>
        <taxon>Eubacteriales</taxon>
        <taxon>Clostridiaceae</taxon>
        <taxon>Clostridium</taxon>
    </lineage>
</organism>
<dbReference type="PANTHER" id="PTHR42859:SF10">
    <property type="entry name" value="DIMETHYLSULFOXIDE REDUCTASE CHAIN B"/>
    <property type="match status" value="1"/>
</dbReference>
<sequence>MSTVNSFIKLDPAKCIDCGACQAACLNFHGKLGNVREGKEKGLIVINCQHCENAPCGNSCPVDAITQGPNGIEINDDLCVGCGSCERACPFNAILMLDRKYDENTDPNVKRYRRIAHKCDLCEGMKGNKCVEFCPTAALTLVNPMEEQEKKAIKIANTMAPKK</sequence>
<reference evidence="8 9" key="1">
    <citation type="submission" date="2015-06" db="EMBL/GenBank/DDBJ databases">
        <title>Draft genome sequence of the purine-degrading Clostridium cylindrosporum HC-1 (DSM 605).</title>
        <authorList>
            <person name="Poehlein A."/>
            <person name="Schiel-Bengelsdorf B."/>
            <person name="Bengelsdorf F."/>
            <person name="Daniel R."/>
            <person name="Duerre P."/>
        </authorList>
    </citation>
    <scope>NUCLEOTIDE SEQUENCE [LARGE SCALE GENOMIC DNA]</scope>
    <source>
        <strain evidence="8 9">DSM 605</strain>
    </source>
</reference>
<dbReference type="GO" id="GO:0051539">
    <property type="term" value="F:4 iron, 4 sulfur cluster binding"/>
    <property type="evidence" value="ECO:0007669"/>
    <property type="project" value="UniProtKB-KW"/>
</dbReference>
<evidence type="ECO:0000313" key="8">
    <source>
        <dbReference type="EMBL" id="KMT22122.1"/>
    </source>
</evidence>
<dbReference type="STRING" id="1121307.CLCY_4c00950"/>
<name>A0A0J8D8C6_CLOCY</name>
<dbReference type="AlphaFoldDB" id="A0A0J8D8C6"/>
<gene>
    <name evidence="8" type="primary">yiaI</name>
    <name evidence="8" type="ORF">CLCY_4c00950</name>
</gene>
<dbReference type="Pfam" id="PF00037">
    <property type="entry name" value="Fer4"/>
    <property type="match status" value="1"/>
</dbReference>
<keyword evidence="3" id="KW-0479">Metal-binding</keyword>
<keyword evidence="1" id="KW-0813">Transport</keyword>
<evidence type="ECO:0000259" key="7">
    <source>
        <dbReference type="PROSITE" id="PS51379"/>
    </source>
</evidence>
<dbReference type="GO" id="GO:0046872">
    <property type="term" value="F:metal ion binding"/>
    <property type="evidence" value="ECO:0007669"/>
    <property type="project" value="UniProtKB-KW"/>
</dbReference>
<dbReference type="PATRIC" id="fig|1121307.3.peg.1747"/>
<protein>
    <submittedName>
        <fullName evidence="8">Putative hydrogenase, 4Fe-4S ferredoxin-type component YiaI</fullName>
    </submittedName>
</protein>
<evidence type="ECO:0000256" key="1">
    <source>
        <dbReference type="ARBA" id="ARBA00022448"/>
    </source>
</evidence>
<keyword evidence="5" id="KW-0408">Iron</keyword>
<keyword evidence="2" id="KW-0004">4Fe-4S</keyword>
<dbReference type="InterPro" id="IPR017896">
    <property type="entry name" value="4Fe4S_Fe-S-bd"/>
</dbReference>
<dbReference type="OrthoDB" id="9810688at2"/>
<comment type="caution">
    <text evidence="8">The sequence shown here is derived from an EMBL/GenBank/DDBJ whole genome shotgun (WGS) entry which is preliminary data.</text>
</comment>
<feature type="domain" description="4Fe-4S ferredoxin-type" evidence="7">
    <location>
        <begin position="6"/>
        <end position="25"/>
    </location>
</feature>
<dbReference type="InterPro" id="IPR050294">
    <property type="entry name" value="RnfB_subfamily"/>
</dbReference>
<evidence type="ECO:0000256" key="2">
    <source>
        <dbReference type="ARBA" id="ARBA00022485"/>
    </source>
</evidence>
<dbReference type="PROSITE" id="PS51379">
    <property type="entry name" value="4FE4S_FER_2"/>
    <property type="match status" value="3"/>
</dbReference>
<evidence type="ECO:0000256" key="4">
    <source>
        <dbReference type="ARBA" id="ARBA00022982"/>
    </source>
</evidence>
<dbReference type="Gene3D" id="3.30.70.20">
    <property type="match status" value="2"/>
</dbReference>
<keyword evidence="6" id="KW-0411">Iron-sulfur</keyword>
<dbReference type="InterPro" id="IPR017900">
    <property type="entry name" value="4Fe4S_Fe_S_CS"/>
</dbReference>
<dbReference type="PANTHER" id="PTHR42859">
    <property type="entry name" value="OXIDOREDUCTASE"/>
    <property type="match status" value="1"/>
</dbReference>
<keyword evidence="9" id="KW-1185">Reference proteome</keyword>
<dbReference type="EMBL" id="LFVU01000024">
    <property type="protein sequence ID" value="KMT22122.1"/>
    <property type="molecule type" value="Genomic_DNA"/>
</dbReference>
<dbReference type="SUPFAM" id="SSF54862">
    <property type="entry name" value="4Fe-4S ferredoxins"/>
    <property type="match status" value="1"/>
</dbReference>
<evidence type="ECO:0000313" key="9">
    <source>
        <dbReference type="Proteomes" id="UP000036756"/>
    </source>
</evidence>
<dbReference type="RefSeq" id="WP_048570223.1">
    <property type="nucleotide sequence ID" value="NZ_LFVU01000024.1"/>
</dbReference>
<feature type="domain" description="4Fe-4S ferredoxin-type" evidence="7">
    <location>
        <begin position="70"/>
        <end position="99"/>
    </location>
</feature>
<proteinExistence type="predicted"/>
<dbReference type="Proteomes" id="UP000036756">
    <property type="component" value="Unassembled WGS sequence"/>
</dbReference>
<keyword evidence="4" id="KW-0249">Electron transport</keyword>
<evidence type="ECO:0000256" key="3">
    <source>
        <dbReference type="ARBA" id="ARBA00022723"/>
    </source>
</evidence>